<dbReference type="GO" id="GO:0005743">
    <property type="term" value="C:mitochondrial inner membrane"/>
    <property type="evidence" value="ECO:0007669"/>
    <property type="project" value="UniProtKB-SubCell"/>
</dbReference>
<keyword evidence="4" id="KW-0813">Transport</keyword>
<dbReference type="GO" id="GO:0003954">
    <property type="term" value="F:NADH dehydrogenase activity"/>
    <property type="evidence" value="ECO:0007669"/>
    <property type="project" value="TreeGrafter"/>
</dbReference>
<keyword evidence="9 11" id="KW-0496">Mitochondrion</keyword>
<dbReference type="GO" id="GO:0008137">
    <property type="term" value="F:NADH dehydrogenase (ubiquinone) activity"/>
    <property type="evidence" value="ECO:0007669"/>
    <property type="project" value="UniProtKB-EC"/>
</dbReference>
<keyword evidence="6 10" id="KW-1133">Transmembrane helix</keyword>
<feature type="transmembrane region" description="Helical" evidence="10">
    <location>
        <begin position="68"/>
        <end position="87"/>
    </location>
</feature>
<name>Q5DKY1_9HEMI</name>
<comment type="catalytic activity">
    <reaction evidence="9">
        <text>a ubiquinone + NADH + 5 H(+)(in) = a ubiquinol + NAD(+) + 4 H(+)(out)</text>
        <dbReference type="Rhea" id="RHEA:29091"/>
        <dbReference type="Rhea" id="RHEA-COMP:9565"/>
        <dbReference type="Rhea" id="RHEA-COMP:9566"/>
        <dbReference type="ChEBI" id="CHEBI:15378"/>
        <dbReference type="ChEBI" id="CHEBI:16389"/>
        <dbReference type="ChEBI" id="CHEBI:17976"/>
        <dbReference type="ChEBI" id="CHEBI:57540"/>
        <dbReference type="ChEBI" id="CHEBI:57945"/>
        <dbReference type="EC" id="7.1.1.2"/>
    </reaction>
</comment>
<evidence type="ECO:0000256" key="7">
    <source>
        <dbReference type="ARBA" id="ARBA00023136"/>
    </source>
</evidence>
<feature type="transmembrane region" description="Helical" evidence="10">
    <location>
        <begin position="167"/>
        <end position="189"/>
    </location>
</feature>
<dbReference type="PANTHER" id="PTHR11432:SF3">
    <property type="entry name" value="NADH-UBIQUINONE OXIDOREDUCTASE CHAIN 1"/>
    <property type="match status" value="1"/>
</dbReference>
<accession>Q5DKY1</accession>
<dbReference type="Pfam" id="PF00146">
    <property type="entry name" value="NADHdh"/>
    <property type="match status" value="1"/>
</dbReference>
<dbReference type="GO" id="GO:0009060">
    <property type="term" value="P:aerobic respiration"/>
    <property type="evidence" value="ECO:0007669"/>
    <property type="project" value="TreeGrafter"/>
</dbReference>
<evidence type="ECO:0000256" key="9">
    <source>
        <dbReference type="RuleBase" id="RU000473"/>
    </source>
</evidence>
<feature type="transmembrane region" description="Helical" evidence="10">
    <location>
        <begin position="134"/>
        <end position="155"/>
    </location>
</feature>
<evidence type="ECO:0000256" key="8">
    <source>
        <dbReference type="RuleBase" id="RU000471"/>
    </source>
</evidence>
<feature type="transmembrane region" description="Helical" evidence="10">
    <location>
        <begin position="218"/>
        <end position="243"/>
    </location>
</feature>
<evidence type="ECO:0000256" key="3">
    <source>
        <dbReference type="ARBA" id="ARBA00021009"/>
    </source>
</evidence>
<sequence length="300" mass="36864">MLMKILIILLFSFISVGFYSLIEQKILGYMNNRIGPNKILFIGLIQFISDFIKLVFKDNIYLLLFNYLSYYFFIYMFFVISLMYWIMLPFFLNLFNLKFMILFMIMLMINKIILFIIIIWSLNSVYSIISLIRLIIQNLSFEILFMLIMFMYIFMYKNFNLIYYNNYNLSSFIFFSYLVFYVWMLVMLVELNRIPFDFLESESELISGVNLEFSSINFLLLFLIEYLDMIFFMIISLIVFMNLNIMKMYSYIILMLFMLLLLLFRGFFVRYRIDKLLYLLWKFFFPMLMNLFVFLIYLKF</sequence>
<keyword evidence="7 10" id="KW-0472">Membrane</keyword>
<evidence type="ECO:0000256" key="6">
    <source>
        <dbReference type="ARBA" id="ARBA00022989"/>
    </source>
</evidence>
<evidence type="ECO:0000256" key="4">
    <source>
        <dbReference type="ARBA" id="ARBA00022448"/>
    </source>
</evidence>
<gene>
    <name evidence="11" type="primary">nd1</name>
</gene>
<protein>
    <recommendedName>
        <fullName evidence="3 9">NADH-ubiquinone oxidoreductase chain 1</fullName>
        <ecNumber evidence="9">7.1.1.2</ecNumber>
    </recommendedName>
</protein>
<keyword evidence="9" id="KW-0830">Ubiquinone</keyword>
<organism evidence="11">
    <name type="scientific">Ferrisia gilli</name>
    <dbReference type="NCBI Taxonomy" id="223229"/>
    <lineage>
        <taxon>Eukaryota</taxon>
        <taxon>Metazoa</taxon>
        <taxon>Ecdysozoa</taxon>
        <taxon>Arthropoda</taxon>
        <taxon>Hexapoda</taxon>
        <taxon>Insecta</taxon>
        <taxon>Pterygota</taxon>
        <taxon>Neoptera</taxon>
        <taxon>Paraneoptera</taxon>
        <taxon>Hemiptera</taxon>
        <taxon>Sternorrhyncha</taxon>
        <taxon>Coccoidea</taxon>
        <taxon>Pseudococcidae</taxon>
        <taxon>Ferrisia</taxon>
    </lineage>
</organism>
<evidence type="ECO:0000256" key="2">
    <source>
        <dbReference type="ARBA" id="ARBA00010535"/>
    </source>
</evidence>
<feature type="transmembrane region" description="Helical" evidence="10">
    <location>
        <begin position="249"/>
        <end position="269"/>
    </location>
</feature>
<evidence type="ECO:0000256" key="1">
    <source>
        <dbReference type="ARBA" id="ARBA00004141"/>
    </source>
</evidence>
<comment type="similarity">
    <text evidence="2 8">Belongs to the complex I subunit 1 family.</text>
</comment>
<proteinExistence type="inferred from homology"/>
<dbReference type="EC" id="7.1.1.2" evidence="9"/>
<evidence type="ECO:0000256" key="5">
    <source>
        <dbReference type="ARBA" id="ARBA00022692"/>
    </source>
</evidence>
<evidence type="ECO:0000256" key="10">
    <source>
        <dbReference type="SAM" id="Phobius"/>
    </source>
</evidence>
<evidence type="ECO:0000313" key="11">
    <source>
        <dbReference type="EMBL" id="AAW24406.1"/>
    </source>
</evidence>
<keyword evidence="5 8" id="KW-0812">Transmembrane</keyword>
<feature type="transmembrane region" description="Helical" evidence="10">
    <location>
        <begin position="276"/>
        <end position="298"/>
    </location>
</feature>
<dbReference type="AlphaFoldDB" id="Q5DKY1"/>
<reference evidence="11" key="1">
    <citation type="journal article" date="2005" name="Curr. Microbiol.">
        <title>Cospeciation between the primary endosymbionts of mealybugs and their hosts.</title>
        <authorList>
            <person name="Baumann L."/>
            <person name="Baumann P."/>
        </authorList>
    </citation>
    <scope>NUCLEOTIDE SEQUENCE</scope>
</reference>
<feature type="transmembrane region" description="Helical" evidence="10">
    <location>
        <begin position="99"/>
        <end position="122"/>
    </location>
</feature>
<keyword evidence="8" id="KW-0520">NAD</keyword>
<dbReference type="InterPro" id="IPR001694">
    <property type="entry name" value="NADH_UbQ_OxRdtase_su1/FPO"/>
</dbReference>
<dbReference type="EMBL" id="AY691415">
    <property type="protein sequence ID" value="AAW24406.1"/>
    <property type="molecule type" value="Genomic_DNA"/>
</dbReference>
<feature type="transmembrane region" description="Helical" evidence="10">
    <location>
        <begin position="39"/>
        <end position="56"/>
    </location>
</feature>
<dbReference type="PANTHER" id="PTHR11432">
    <property type="entry name" value="NADH DEHYDROGENASE SUBUNIT 1"/>
    <property type="match status" value="1"/>
</dbReference>
<comment type="subcellular location">
    <subcellularLocation>
        <location evidence="1">Membrane</location>
        <topology evidence="1">Multi-pass membrane protein</topology>
    </subcellularLocation>
    <subcellularLocation>
        <location evidence="8">Mitochondrion inner membrane</location>
        <topology evidence="8">Multi-pass membrane protein</topology>
    </subcellularLocation>
</comment>
<geneLocation type="mitochondrion" evidence="11"/>